<dbReference type="PROSITE" id="PS50240">
    <property type="entry name" value="TRYPSIN_DOM"/>
    <property type="match status" value="1"/>
</dbReference>
<keyword evidence="7" id="KW-1015">Disulfide bond</keyword>
<keyword evidence="14" id="KW-1185">Reference proteome</keyword>
<reference evidence="15" key="1">
    <citation type="submission" date="2025-08" db="UniProtKB">
        <authorList>
            <consortium name="RefSeq"/>
        </authorList>
    </citation>
    <scope>IDENTIFICATION</scope>
</reference>
<dbReference type="InterPro" id="IPR043504">
    <property type="entry name" value="Peptidase_S1_PA_chymotrypsin"/>
</dbReference>
<dbReference type="Pfam" id="PF00089">
    <property type="entry name" value="Trypsin"/>
    <property type="match status" value="1"/>
</dbReference>
<evidence type="ECO:0000256" key="1">
    <source>
        <dbReference type="ARBA" id="ARBA00004239"/>
    </source>
</evidence>
<dbReference type="InterPro" id="IPR001314">
    <property type="entry name" value="Peptidase_S1A"/>
</dbReference>
<keyword evidence="4 11" id="KW-0645">Protease</keyword>
<dbReference type="FunFam" id="2.40.10.10:FF:000068">
    <property type="entry name" value="transmembrane protease serine 2"/>
    <property type="match status" value="1"/>
</dbReference>
<dbReference type="PANTHER" id="PTHR24276">
    <property type="entry name" value="POLYSERASE-RELATED"/>
    <property type="match status" value="1"/>
</dbReference>
<keyword evidence="12" id="KW-0732">Signal</keyword>
<dbReference type="OrthoDB" id="5565075at2759"/>
<feature type="chain" id="PRO_5028965044" evidence="12">
    <location>
        <begin position="19"/>
        <end position="291"/>
    </location>
</feature>
<keyword evidence="3" id="KW-0800">Toxin</keyword>
<keyword evidence="5 11" id="KW-0378">Hydrolase</keyword>
<dbReference type="Proteomes" id="UP000322000">
    <property type="component" value="Chromosome 7"/>
</dbReference>
<dbReference type="AlphaFoldDB" id="A0A7E5VPI3"/>
<dbReference type="PROSITE" id="PS00135">
    <property type="entry name" value="TRYPSIN_SER"/>
    <property type="match status" value="1"/>
</dbReference>
<evidence type="ECO:0000256" key="5">
    <source>
        <dbReference type="ARBA" id="ARBA00022801"/>
    </source>
</evidence>
<dbReference type="GO" id="GO:0006508">
    <property type="term" value="P:proteolysis"/>
    <property type="evidence" value="ECO:0007669"/>
    <property type="project" value="UniProtKB-KW"/>
</dbReference>
<comment type="similarity">
    <text evidence="2">Belongs to the peptidase S1 family.</text>
</comment>
<dbReference type="Gene3D" id="2.40.10.10">
    <property type="entry name" value="Trypsin-like serine proteases"/>
    <property type="match status" value="2"/>
</dbReference>
<dbReference type="SMART" id="SM00020">
    <property type="entry name" value="Tryp_SPc"/>
    <property type="match status" value="1"/>
</dbReference>
<dbReference type="RefSeq" id="XP_026730235.1">
    <property type="nucleotide sequence ID" value="XM_026874434.1"/>
</dbReference>
<dbReference type="PROSITE" id="PS00134">
    <property type="entry name" value="TRYPSIN_HIS"/>
    <property type="match status" value="1"/>
</dbReference>
<accession>A0A7E5VPI3</accession>
<dbReference type="GO" id="GO:0004252">
    <property type="term" value="F:serine-type endopeptidase activity"/>
    <property type="evidence" value="ECO:0007669"/>
    <property type="project" value="InterPro"/>
</dbReference>
<dbReference type="GeneID" id="113495612"/>
<dbReference type="KEGG" id="tnl:113495612"/>
<evidence type="ECO:0000256" key="12">
    <source>
        <dbReference type="SAM" id="SignalP"/>
    </source>
</evidence>
<organism evidence="14 15">
    <name type="scientific">Trichoplusia ni</name>
    <name type="common">Cabbage looper</name>
    <dbReference type="NCBI Taxonomy" id="7111"/>
    <lineage>
        <taxon>Eukaryota</taxon>
        <taxon>Metazoa</taxon>
        <taxon>Ecdysozoa</taxon>
        <taxon>Arthropoda</taxon>
        <taxon>Hexapoda</taxon>
        <taxon>Insecta</taxon>
        <taxon>Pterygota</taxon>
        <taxon>Neoptera</taxon>
        <taxon>Endopterygota</taxon>
        <taxon>Lepidoptera</taxon>
        <taxon>Glossata</taxon>
        <taxon>Ditrysia</taxon>
        <taxon>Noctuoidea</taxon>
        <taxon>Noctuidae</taxon>
        <taxon>Plusiinae</taxon>
        <taxon>Trichoplusia</taxon>
    </lineage>
</organism>
<comment type="function">
    <text evidence="9">Fibrinolytic activity; shows preferential cleavage of Arg-Gly bonds in all three fibrinogen chains. Contact with the caterpillars causes severe bleeding, due the anticoagulant effect of the protein.</text>
</comment>
<dbReference type="InParanoid" id="A0A7E5VPI3"/>
<evidence type="ECO:0000256" key="2">
    <source>
        <dbReference type="ARBA" id="ARBA00007664"/>
    </source>
</evidence>
<evidence type="ECO:0000256" key="11">
    <source>
        <dbReference type="RuleBase" id="RU363034"/>
    </source>
</evidence>
<evidence type="ECO:0000256" key="10">
    <source>
        <dbReference type="ARBA" id="ARBA00084094"/>
    </source>
</evidence>
<evidence type="ECO:0000313" key="14">
    <source>
        <dbReference type="Proteomes" id="UP000322000"/>
    </source>
</evidence>
<proteinExistence type="inferred from homology"/>
<dbReference type="InterPro" id="IPR009003">
    <property type="entry name" value="Peptidase_S1_PA"/>
</dbReference>
<dbReference type="CDD" id="cd00190">
    <property type="entry name" value="Tryp_SPc"/>
    <property type="match status" value="1"/>
</dbReference>
<keyword evidence="10" id="KW-1205">Fibrinolytic toxin</keyword>
<evidence type="ECO:0000256" key="9">
    <source>
        <dbReference type="ARBA" id="ARBA00055534"/>
    </source>
</evidence>
<dbReference type="InterPro" id="IPR001254">
    <property type="entry name" value="Trypsin_dom"/>
</dbReference>
<dbReference type="PRINTS" id="PR00722">
    <property type="entry name" value="CHYMOTRYPSIN"/>
</dbReference>
<dbReference type="InterPro" id="IPR018114">
    <property type="entry name" value="TRYPSIN_HIS"/>
</dbReference>
<evidence type="ECO:0000259" key="13">
    <source>
        <dbReference type="PROSITE" id="PS50240"/>
    </source>
</evidence>
<evidence type="ECO:0000256" key="7">
    <source>
        <dbReference type="ARBA" id="ARBA00023157"/>
    </source>
</evidence>
<evidence type="ECO:0000256" key="6">
    <source>
        <dbReference type="ARBA" id="ARBA00022825"/>
    </source>
</evidence>
<dbReference type="SUPFAM" id="SSF50494">
    <property type="entry name" value="Trypsin-like serine proteases"/>
    <property type="match status" value="1"/>
</dbReference>
<sequence>MKVLIGFACLALALAVSAEVFVTEQESPLYNYHTRFGIPEAQRIKKAEESAALGERIVGGSISSIADTPYQAGLVIQIFIILTSVCGASLISNTRLVTAAHCYNDGSVTANSFTVVLGSNTLFSGGTRIPTTNIVMHPQWNPSTAANDVAIINIPSVTFSNVIQPIALPSGSDLNNNFAGWSALASGYGLTSDGGSIGNNQQLSSVTLNIITNNVCAATFGPFVHSSNVCTSGAGGQGTCRGDSGGPLAVQINGQSTLVGVTSYGAQAGCAAGFPAAFARVTSFVNWINSA</sequence>
<evidence type="ECO:0000256" key="4">
    <source>
        <dbReference type="ARBA" id="ARBA00022670"/>
    </source>
</evidence>
<feature type="signal peptide" evidence="12">
    <location>
        <begin position="1"/>
        <end position="18"/>
    </location>
</feature>
<feature type="domain" description="Peptidase S1" evidence="13">
    <location>
        <begin position="57"/>
        <end position="291"/>
    </location>
</feature>
<dbReference type="FunCoup" id="A0A7E5VPI3">
    <property type="interactions" value="94"/>
</dbReference>
<evidence type="ECO:0000256" key="3">
    <source>
        <dbReference type="ARBA" id="ARBA00022656"/>
    </source>
</evidence>
<dbReference type="InterPro" id="IPR050430">
    <property type="entry name" value="Peptidase_S1"/>
</dbReference>
<comment type="subcellular location">
    <subcellularLocation>
        <location evidence="1">Secreted</location>
        <location evidence="1">Extracellular space</location>
    </subcellularLocation>
</comment>
<dbReference type="InterPro" id="IPR033116">
    <property type="entry name" value="TRYPSIN_SER"/>
</dbReference>
<evidence type="ECO:0000313" key="15">
    <source>
        <dbReference type="RefSeq" id="XP_026730235.1"/>
    </source>
</evidence>
<evidence type="ECO:0000256" key="8">
    <source>
        <dbReference type="ARBA" id="ARBA00023240"/>
    </source>
</evidence>
<dbReference type="PANTHER" id="PTHR24276:SF91">
    <property type="entry name" value="AT26814P-RELATED"/>
    <property type="match status" value="1"/>
</dbReference>
<gene>
    <name evidence="15" type="primary">LOC113495612</name>
</gene>
<dbReference type="GO" id="GO:0005576">
    <property type="term" value="C:extracellular region"/>
    <property type="evidence" value="ECO:0007669"/>
    <property type="project" value="UniProtKB-SubCell"/>
</dbReference>
<name>A0A7E5VPI3_TRINI</name>
<protein>
    <submittedName>
        <fullName evidence="15">Collagenase-like</fullName>
    </submittedName>
</protein>
<dbReference type="GO" id="GO:0090729">
    <property type="term" value="F:toxin activity"/>
    <property type="evidence" value="ECO:0007669"/>
    <property type="project" value="UniProtKB-KW"/>
</dbReference>
<keyword evidence="8" id="KW-1199">Hemostasis impairing toxin</keyword>
<keyword evidence="6 11" id="KW-0720">Serine protease</keyword>